<dbReference type="PANTHER" id="PTHR43668:SF2">
    <property type="entry name" value="ALLANTOINASE"/>
    <property type="match status" value="1"/>
</dbReference>
<dbReference type="SUPFAM" id="SSF51338">
    <property type="entry name" value="Composite domain of metallo-dependent hydrolases"/>
    <property type="match status" value="1"/>
</dbReference>
<proteinExistence type="predicted"/>
<dbReference type="EMBL" id="JALJEJ010000008">
    <property type="protein sequence ID" value="MCJ8211175.1"/>
    <property type="molecule type" value="Genomic_DNA"/>
</dbReference>
<dbReference type="RefSeq" id="WP_245131549.1">
    <property type="nucleotide sequence ID" value="NZ_JALJEJ010000008.1"/>
</dbReference>
<dbReference type="GO" id="GO:0006221">
    <property type="term" value="P:pyrimidine nucleotide biosynthetic process"/>
    <property type="evidence" value="ECO:0007669"/>
    <property type="project" value="UniProtKB-KW"/>
</dbReference>
<reference evidence="3" key="1">
    <citation type="submission" date="2022-04" db="EMBL/GenBank/DDBJ databases">
        <title>Mucilaginibacter sp. RS28 isolated from freshwater.</title>
        <authorList>
            <person name="Ko S.-R."/>
        </authorList>
    </citation>
    <scope>NUCLEOTIDE SEQUENCE</scope>
    <source>
        <strain evidence="3">RS28</strain>
    </source>
</reference>
<dbReference type="InterPro" id="IPR004722">
    <property type="entry name" value="DHOase"/>
</dbReference>
<dbReference type="InterPro" id="IPR050138">
    <property type="entry name" value="DHOase/Allantoinase_Hydrolase"/>
</dbReference>
<dbReference type="CDD" id="cd01317">
    <property type="entry name" value="DHOase_IIa"/>
    <property type="match status" value="1"/>
</dbReference>
<dbReference type="Gene3D" id="2.30.40.10">
    <property type="entry name" value="Urease, subunit C, domain 1"/>
    <property type="match status" value="1"/>
</dbReference>
<dbReference type="Proteomes" id="UP001139450">
    <property type="component" value="Unassembled WGS sequence"/>
</dbReference>
<name>A0A9X1X6D7_9SPHI</name>
<dbReference type="GO" id="GO:0004151">
    <property type="term" value="F:dihydroorotase activity"/>
    <property type="evidence" value="ECO:0007669"/>
    <property type="project" value="InterPro"/>
</dbReference>
<keyword evidence="1" id="KW-0665">Pyrimidine biosynthesis</keyword>
<protein>
    <submittedName>
        <fullName evidence="3">Dihydroorotase</fullName>
    </submittedName>
</protein>
<dbReference type="GO" id="GO:0005737">
    <property type="term" value="C:cytoplasm"/>
    <property type="evidence" value="ECO:0007669"/>
    <property type="project" value="TreeGrafter"/>
</dbReference>
<dbReference type="InterPro" id="IPR032466">
    <property type="entry name" value="Metal_Hydrolase"/>
</dbReference>
<dbReference type="SUPFAM" id="SSF51556">
    <property type="entry name" value="Metallo-dependent hydrolases"/>
    <property type="match status" value="1"/>
</dbReference>
<accession>A0A9X1X6D7</accession>
<dbReference type="InterPro" id="IPR024403">
    <property type="entry name" value="DHOase_cat"/>
</dbReference>
<feature type="domain" description="Dihydroorotase catalytic" evidence="2">
    <location>
        <begin position="49"/>
        <end position="234"/>
    </location>
</feature>
<comment type="caution">
    <text evidence="3">The sequence shown here is derived from an EMBL/GenBank/DDBJ whole genome shotgun (WGS) entry which is preliminary data.</text>
</comment>
<dbReference type="Gene3D" id="3.20.20.140">
    <property type="entry name" value="Metal-dependent hydrolases"/>
    <property type="match status" value="1"/>
</dbReference>
<dbReference type="GO" id="GO:0046872">
    <property type="term" value="F:metal ion binding"/>
    <property type="evidence" value="ECO:0007669"/>
    <property type="project" value="InterPro"/>
</dbReference>
<dbReference type="NCBIfam" id="TIGR00857">
    <property type="entry name" value="pyrC_multi"/>
    <property type="match status" value="1"/>
</dbReference>
<evidence type="ECO:0000313" key="3">
    <source>
        <dbReference type="EMBL" id="MCJ8211175.1"/>
    </source>
</evidence>
<sequence>MNLLIKSATVIDPNSPFHQQVTDILIQDGQIVQIGNNLNAETEVIEAAGKHLLPGFFDLNCNIGELGYETKEDLATGTATAAAGGFTGLAVMPNTFSPVHSKAQVEYLVNKAKGNLVAIVPLGTISHKREGKDLSEMYDMYLSGARAFTDGDHPVQDAGLMERALLYATGFNALIFSYPEDIAIAGKAKINEGEVSTLLGMKGIPALAEELMIARDLYLAEYTNSPIHFSTISTARAVELIREARRKGLKVTCDVAAHNLVLTDEALTGFDSLYKVKPPLRTAKDIDALKAGLADGTIDAIVSQHTPQEVEYKNVEFEVAEYGMIGLQTAFSLALQAGLSIEQIAEKLSINPRKIIGAEAVAIAENSPANFVLVDTNNSWTYTKENNLSKSYNSPFIGQTLTGKVLLTVNNNQIFKARNYDRS</sequence>
<dbReference type="GO" id="GO:0006145">
    <property type="term" value="P:purine nucleobase catabolic process"/>
    <property type="evidence" value="ECO:0007669"/>
    <property type="project" value="TreeGrafter"/>
</dbReference>
<gene>
    <name evidence="3" type="ORF">MUY27_15755</name>
</gene>
<dbReference type="AlphaFoldDB" id="A0A9X1X6D7"/>
<dbReference type="InterPro" id="IPR011059">
    <property type="entry name" value="Metal-dep_hydrolase_composite"/>
</dbReference>
<organism evidence="3 4">
    <name type="scientific">Mucilaginibacter straminoryzae</name>
    <dbReference type="NCBI Taxonomy" id="2932774"/>
    <lineage>
        <taxon>Bacteria</taxon>
        <taxon>Pseudomonadati</taxon>
        <taxon>Bacteroidota</taxon>
        <taxon>Sphingobacteriia</taxon>
        <taxon>Sphingobacteriales</taxon>
        <taxon>Sphingobacteriaceae</taxon>
        <taxon>Mucilaginibacter</taxon>
    </lineage>
</organism>
<evidence type="ECO:0000313" key="4">
    <source>
        <dbReference type="Proteomes" id="UP001139450"/>
    </source>
</evidence>
<evidence type="ECO:0000259" key="2">
    <source>
        <dbReference type="Pfam" id="PF12890"/>
    </source>
</evidence>
<evidence type="ECO:0000256" key="1">
    <source>
        <dbReference type="ARBA" id="ARBA00022975"/>
    </source>
</evidence>
<dbReference type="GO" id="GO:0004038">
    <property type="term" value="F:allantoinase activity"/>
    <property type="evidence" value="ECO:0007669"/>
    <property type="project" value="TreeGrafter"/>
</dbReference>
<keyword evidence="4" id="KW-1185">Reference proteome</keyword>
<dbReference type="Pfam" id="PF12890">
    <property type="entry name" value="DHOase"/>
    <property type="match status" value="1"/>
</dbReference>
<dbReference type="PANTHER" id="PTHR43668">
    <property type="entry name" value="ALLANTOINASE"/>
    <property type="match status" value="1"/>
</dbReference>